<evidence type="ECO:0000256" key="3">
    <source>
        <dbReference type="ARBA" id="ARBA00023027"/>
    </source>
</evidence>
<reference evidence="6 7" key="1">
    <citation type="submission" date="2016-08" db="EMBL/GenBank/DDBJ databases">
        <title>Genomes of anaerobic fungi encode conserved fungal cellulosomes for biomass hydrolysis.</title>
        <authorList>
            <consortium name="DOE Joint Genome Institute"/>
            <person name="Haitjema C.H."/>
            <person name="Gilmore S.P."/>
            <person name="Henske J.K."/>
            <person name="Solomon K.V."/>
            <person name="De Groot R."/>
            <person name="Kuo A."/>
            <person name="Mondo S.J."/>
            <person name="Salamov A.A."/>
            <person name="Labutti K."/>
            <person name="Zhao Z."/>
            <person name="Chiniquy J."/>
            <person name="Barry K."/>
            <person name="Brewer H.M."/>
            <person name="Purvine S.O."/>
            <person name="Wright A.T."/>
            <person name="Boxma B."/>
            <person name="Van Alen T."/>
            <person name="Hackstein J.H."/>
            <person name="Baker S.E."/>
            <person name="Grigoriev I.V."/>
            <person name="O'Malley M.A."/>
        </authorList>
    </citation>
    <scope>NUCLEOTIDE SEQUENCE [LARGE SCALE GENOMIC DNA]</scope>
    <source>
        <strain evidence="7">finn</strain>
    </source>
</reference>
<dbReference type="GO" id="GO:0000781">
    <property type="term" value="C:chromosome, telomeric region"/>
    <property type="evidence" value="ECO:0007669"/>
    <property type="project" value="GOC"/>
</dbReference>
<dbReference type="GO" id="GO:1990414">
    <property type="term" value="P:replication-born double-strand break repair via sister chromatid exchange"/>
    <property type="evidence" value="ECO:0007669"/>
    <property type="project" value="EnsemblFungi"/>
</dbReference>
<feature type="binding site" evidence="4">
    <location>
        <position position="164"/>
    </location>
    <ligand>
        <name>Zn(2+)</name>
        <dbReference type="ChEBI" id="CHEBI:29105"/>
    </ligand>
</feature>
<protein>
    <submittedName>
        <fullName evidence="6">DHS-like NAD/FAD-binding domain-containing protein</fullName>
    </submittedName>
</protein>
<dbReference type="AlphaFoldDB" id="A0A1Y1UZP5"/>
<dbReference type="Pfam" id="PF02146">
    <property type="entry name" value="SIR2"/>
    <property type="match status" value="1"/>
</dbReference>
<evidence type="ECO:0000256" key="1">
    <source>
        <dbReference type="ARBA" id="ARBA00006924"/>
    </source>
</evidence>
<dbReference type="InterPro" id="IPR026591">
    <property type="entry name" value="Sirtuin_cat_small_dom_sf"/>
</dbReference>
<dbReference type="STRING" id="1754191.A0A1Y1UZP5"/>
<accession>A0A1Y1UZP5</accession>
<dbReference type="InterPro" id="IPR026590">
    <property type="entry name" value="Ssirtuin_cat_dom"/>
</dbReference>
<dbReference type="GO" id="GO:0046459">
    <property type="term" value="P:short-chain fatty acid metabolic process"/>
    <property type="evidence" value="ECO:0007669"/>
    <property type="project" value="EnsemblFungi"/>
</dbReference>
<keyword evidence="4" id="KW-0479">Metal-binding</keyword>
<keyword evidence="2" id="KW-0808">Transferase</keyword>
<feature type="binding site" evidence="4">
    <location>
        <position position="189"/>
    </location>
    <ligand>
        <name>Zn(2+)</name>
        <dbReference type="ChEBI" id="CHEBI:29105"/>
    </ligand>
</feature>
<sequence>MISIDINHIKTEYEDKKEFQNIAKAIRKSRKCIVVTGAGISVSGGIPDFRSSDGLYNLVKNKFPQAVVKGKDLFDATLFRDPVTTKVFYTFMGELKEVLNKAKITPTHRFVKDLDNQGKLLRCYTQNIDSLERRLELSTDITDKKNAKIVQLHGDMDRVVCTLCQKTFEFTNDHINIFKEGNSIPCPSCQSKSTIREMTGKRAIAVGSLRPNIVLYNEHHINGDLINDFASYDISKKPDLLIVMGTSLKVYGIKNLVKRLASVVHSRKTGKVIFINKTELCTKTWEDIFDYEVISTSDEAITLLKKEINYLEAQDMIKKEMAIRKEELKEELKAKGNYLKKKKGKEKPF</sequence>
<dbReference type="PANTHER" id="PTHR11085:SF8">
    <property type="entry name" value="NAD-DEPENDENT HISTONE DEACETYLASE HST3"/>
    <property type="match status" value="1"/>
</dbReference>
<evidence type="ECO:0000259" key="5">
    <source>
        <dbReference type="PROSITE" id="PS50305"/>
    </source>
</evidence>
<keyword evidence="3" id="KW-0520">NAD</keyword>
<proteinExistence type="inferred from homology"/>
<feature type="binding site" evidence="4">
    <location>
        <position position="161"/>
    </location>
    <ligand>
        <name>Zn(2+)</name>
        <dbReference type="ChEBI" id="CHEBI:29105"/>
    </ligand>
</feature>
<evidence type="ECO:0000313" key="6">
    <source>
        <dbReference type="EMBL" id="ORX44174.1"/>
    </source>
</evidence>
<dbReference type="PANTHER" id="PTHR11085">
    <property type="entry name" value="NAD-DEPENDENT PROTEIN DEACYLASE SIRTUIN-5, MITOCHONDRIAL-RELATED"/>
    <property type="match status" value="1"/>
</dbReference>
<dbReference type="GO" id="GO:0005634">
    <property type="term" value="C:nucleus"/>
    <property type="evidence" value="ECO:0007669"/>
    <property type="project" value="TreeGrafter"/>
</dbReference>
<keyword evidence="7" id="KW-1185">Reference proteome</keyword>
<dbReference type="EMBL" id="MCFH01000047">
    <property type="protein sequence ID" value="ORX44174.1"/>
    <property type="molecule type" value="Genomic_DNA"/>
</dbReference>
<dbReference type="OrthoDB" id="2919105at2759"/>
<keyword evidence="4" id="KW-0862">Zinc</keyword>
<dbReference type="GO" id="GO:0017136">
    <property type="term" value="F:histone deacetylase activity, NAD-dependent"/>
    <property type="evidence" value="ECO:0007669"/>
    <property type="project" value="EnsemblFungi"/>
</dbReference>
<dbReference type="SUPFAM" id="SSF52467">
    <property type="entry name" value="DHS-like NAD/FAD-binding domain"/>
    <property type="match status" value="1"/>
</dbReference>
<dbReference type="Proteomes" id="UP000193719">
    <property type="component" value="Unassembled WGS sequence"/>
</dbReference>
<dbReference type="GO" id="GO:0046872">
    <property type="term" value="F:metal ion binding"/>
    <property type="evidence" value="ECO:0007669"/>
    <property type="project" value="UniProtKB-KW"/>
</dbReference>
<dbReference type="InterPro" id="IPR029035">
    <property type="entry name" value="DHS-like_NAD/FAD-binding_dom"/>
</dbReference>
<comment type="caution">
    <text evidence="6">The sequence shown here is derived from an EMBL/GenBank/DDBJ whole genome shotgun (WGS) entry which is preliminary data.</text>
</comment>
<dbReference type="Gene3D" id="3.40.50.1220">
    <property type="entry name" value="TPP-binding domain"/>
    <property type="match status" value="1"/>
</dbReference>
<dbReference type="GO" id="GO:0009299">
    <property type="term" value="P:mRNA transcription"/>
    <property type="evidence" value="ECO:0007669"/>
    <property type="project" value="EnsemblFungi"/>
</dbReference>
<reference evidence="6 7" key="2">
    <citation type="submission" date="2016-08" db="EMBL/GenBank/DDBJ databases">
        <title>Pervasive Adenine N6-methylation of Active Genes in Fungi.</title>
        <authorList>
            <consortium name="DOE Joint Genome Institute"/>
            <person name="Mondo S.J."/>
            <person name="Dannebaum R.O."/>
            <person name="Kuo R.C."/>
            <person name="Labutti K."/>
            <person name="Haridas S."/>
            <person name="Kuo A."/>
            <person name="Salamov A."/>
            <person name="Ahrendt S.R."/>
            <person name="Lipzen A."/>
            <person name="Sullivan W."/>
            <person name="Andreopoulos W.B."/>
            <person name="Clum A."/>
            <person name="Lindquist E."/>
            <person name="Daum C."/>
            <person name="Ramamoorthy G.K."/>
            <person name="Gryganskyi A."/>
            <person name="Culley D."/>
            <person name="Magnuson J.K."/>
            <person name="James T.Y."/>
            <person name="O'Malley M.A."/>
            <person name="Stajich J.E."/>
            <person name="Spatafora J.W."/>
            <person name="Visel A."/>
            <person name="Grigoriev I.V."/>
        </authorList>
    </citation>
    <scope>NUCLEOTIDE SEQUENCE [LARGE SCALE GENOMIC DNA]</scope>
    <source>
        <strain evidence="7">finn</strain>
    </source>
</reference>
<dbReference type="InterPro" id="IPR003000">
    <property type="entry name" value="Sirtuin"/>
</dbReference>
<gene>
    <name evidence="6" type="ORF">BCR36DRAFT_301918</name>
</gene>
<organism evidence="6 7">
    <name type="scientific">Piromyces finnis</name>
    <dbReference type="NCBI Taxonomy" id="1754191"/>
    <lineage>
        <taxon>Eukaryota</taxon>
        <taxon>Fungi</taxon>
        <taxon>Fungi incertae sedis</taxon>
        <taxon>Chytridiomycota</taxon>
        <taxon>Chytridiomycota incertae sedis</taxon>
        <taxon>Neocallimastigomycetes</taxon>
        <taxon>Neocallimastigales</taxon>
        <taxon>Neocallimastigaceae</taxon>
        <taxon>Piromyces</taxon>
    </lineage>
</organism>
<evidence type="ECO:0000256" key="4">
    <source>
        <dbReference type="PROSITE-ProRule" id="PRU00236"/>
    </source>
</evidence>
<feature type="active site" description="Proton acceptor" evidence="4">
    <location>
        <position position="153"/>
    </location>
</feature>
<dbReference type="GO" id="GO:0031509">
    <property type="term" value="P:subtelomeric heterochromatin formation"/>
    <property type="evidence" value="ECO:0007669"/>
    <property type="project" value="EnsemblFungi"/>
</dbReference>
<feature type="binding site" evidence="4">
    <location>
        <position position="186"/>
    </location>
    <ligand>
        <name>Zn(2+)</name>
        <dbReference type="ChEBI" id="CHEBI:29105"/>
    </ligand>
</feature>
<evidence type="ECO:0000313" key="7">
    <source>
        <dbReference type="Proteomes" id="UP000193719"/>
    </source>
</evidence>
<comment type="similarity">
    <text evidence="1">Belongs to the sirtuin family. Class I subfamily.</text>
</comment>
<dbReference type="InterPro" id="IPR050134">
    <property type="entry name" value="NAD-dep_sirtuin_deacylases"/>
</dbReference>
<dbReference type="Gene3D" id="3.30.1600.10">
    <property type="entry name" value="SIR2/SIRT2 'Small Domain"/>
    <property type="match status" value="1"/>
</dbReference>
<evidence type="ECO:0000256" key="2">
    <source>
        <dbReference type="ARBA" id="ARBA00022679"/>
    </source>
</evidence>
<dbReference type="GO" id="GO:0070403">
    <property type="term" value="F:NAD+ binding"/>
    <property type="evidence" value="ECO:0007669"/>
    <property type="project" value="InterPro"/>
</dbReference>
<feature type="domain" description="Deacetylase sirtuin-type" evidence="5">
    <location>
        <begin position="12"/>
        <end position="314"/>
    </location>
</feature>
<dbReference type="PROSITE" id="PS50305">
    <property type="entry name" value="SIRTUIN"/>
    <property type="match status" value="1"/>
</dbReference>
<name>A0A1Y1UZP5_9FUNG</name>